<evidence type="ECO:0000256" key="1">
    <source>
        <dbReference type="PIRSR" id="PIRSR001220-1"/>
    </source>
</evidence>
<gene>
    <name evidence="4" type="ORF">IPO85_15815</name>
</gene>
<dbReference type="InterPro" id="IPR037152">
    <property type="entry name" value="L-asparaginase_N_sf"/>
</dbReference>
<dbReference type="AlphaFoldDB" id="A0A9D7XED2"/>
<dbReference type="Pfam" id="PF00710">
    <property type="entry name" value="Asparaginase"/>
    <property type="match status" value="1"/>
</dbReference>
<dbReference type="PANTHER" id="PTHR11707:SF28">
    <property type="entry name" value="60 KDA LYSOPHOSPHOLIPASE"/>
    <property type="match status" value="1"/>
</dbReference>
<dbReference type="PIRSF" id="PIRSF500176">
    <property type="entry name" value="L_ASNase"/>
    <property type="match status" value="1"/>
</dbReference>
<feature type="binding site" evidence="2">
    <location>
        <position position="57"/>
    </location>
    <ligand>
        <name>substrate</name>
    </ligand>
</feature>
<protein>
    <submittedName>
        <fullName evidence="4">Asparaginase</fullName>
    </submittedName>
</protein>
<dbReference type="PIRSF" id="PIRSF001220">
    <property type="entry name" value="L-ASNase_gatD"/>
    <property type="match status" value="1"/>
</dbReference>
<organism evidence="4 5">
    <name type="scientific">Candidatus Defluviibacterium haderslevense</name>
    <dbReference type="NCBI Taxonomy" id="2981993"/>
    <lineage>
        <taxon>Bacteria</taxon>
        <taxon>Pseudomonadati</taxon>
        <taxon>Bacteroidota</taxon>
        <taxon>Saprospiria</taxon>
        <taxon>Saprospirales</taxon>
        <taxon>Saprospiraceae</taxon>
        <taxon>Candidatus Defluviibacterium</taxon>
    </lineage>
</organism>
<proteinExistence type="predicted"/>
<name>A0A9D7XED2_9BACT</name>
<accession>A0A9D7XED2</accession>
<feature type="binding site" evidence="2">
    <location>
        <begin position="86"/>
        <end position="87"/>
    </location>
    <ligand>
        <name>substrate</name>
    </ligand>
</feature>
<feature type="active site" description="O-isoaspartyl threonine intermediate" evidence="1">
    <location>
        <position position="15"/>
    </location>
</feature>
<dbReference type="PRINTS" id="PR00139">
    <property type="entry name" value="ASNGLNASE"/>
</dbReference>
<dbReference type="PROSITE" id="PS51732">
    <property type="entry name" value="ASN_GLN_ASE_3"/>
    <property type="match status" value="1"/>
</dbReference>
<dbReference type="Gene3D" id="3.40.50.1170">
    <property type="entry name" value="L-asparaginase, N-terminal domain"/>
    <property type="match status" value="1"/>
</dbReference>
<evidence type="ECO:0000256" key="2">
    <source>
        <dbReference type="PIRSR" id="PIRSR001220-2"/>
    </source>
</evidence>
<dbReference type="EMBL" id="JADKFW010000014">
    <property type="protein sequence ID" value="MBK9718944.1"/>
    <property type="molecule type" value="Genomic_DNA"/>
</dbReference>
<dbReference type="SUPFAM" id="SSF53774">
    <property type="entry name" value="Glutaminase/Asparaginase"/>
    <property type="match status" value="1"/>
</dbReference>
<dbReference type="Proteomes" id="UP000808349">
    <property type="component" value="Unassembled WGS sequence"/>
</dbReference>
<dbReference type="InterPro" id="IPR036152">
    <property type="entry name" value="Asp/glu_Ase-like_sf"/>
</dbReference>
<reference evidence="4 5" key="1">
    <citation type="submission" date="2020-10" db="EMBL/GenBank/DDBJ databases">
        <title>Connecting structure to function with the recovery of over 1000 high-quality activated sludge metagenome-assembled genomes encoding full-length rRNA genes using long-read sequencing.</title>
        <authorList>
            <person name="Singleton C.M."/>
            <person name="Petriglieri F."/>
            <person name="Kristensen J.M."/>
            <person name="Kirkegaard R.H."/>
            <person name="Michaelsen T.Y."/>
            <person name="Andersen M.H."/>
            <person name="Karst S.M."/>
            <person name="Dueholm M.S."/>
            <person name="Nielsen P.H."/>
            <person name="Albertsen M."/>
        </authorList>
    </citation>
    <scope>NUCLEOTIDE SEQUENCE [LARGE SCALE GENOMIC DNA]</scope>
    <source>
        <strain evidence="4">Ribe_18-Q3-R11-54_BAT3C.373</strain>
    </source>
</reference>
<evidence type="ECO:0000259" key="3">
    <source>
        <dbReference type="Pfam" id="PF00710"/>
    </source>
</evidence>
<evidence type="ECO:0000313" key="4">
    <source>
        <dbReference type="EMBL" id="MBK9718944.1"/>
    </source>
</evidence>
<evidence type="ECO:0000313" key="5">
    <source>
        <dbReference type="Proteomes" id="UP000808349"/>
    </source>
</evidence>
<sequence length="168" mass="18934">MAENNLIQIYVTGGTFDKEYNFVNGQLFFRDTHLPQILELGRCSLNIDIKTLMMVDSLEMTDSDREIIIHNCVKSQARQILITHGTDTMVITAKAIAEAKIENKTIVLTGAMIPYAFGSSSDGFFNLGSALSFVQTLKVGVYIIMNGRYFEWNKVKKNTKTGFFEDIE</sequence>
<dbReference type="GO" id="GO:0004067">
    <property type="term" value="F:asparaginase activity"/>
    <property type="evidence" value="ECO:0007669"/>
    <property type="project" value="UniProtKB-UniRule"/>
</dbReference>
<comment type="caution">
    <text evidence="4">The sequence shown here is derived from an EMBL/GenBank/DDBJ whole genome shotgun (WGS) entry which is preliminary data.</text>
</comment>
<dbReference type="PANTHER" id="PTHR11707">
    <property type="entry name" value="L-ASPARAGINASE"/>
    <property type="match status" value="1"/>
</dbReference>
<feature type="domain" description="L-asparaginase N-terminal" evidence="3">
    <location>
        <begin position="7"/>
        <end position="161"/>
    </location>
</feature>
<dbReference type="InterPro" id="IPR006034">
    <property type="entry name" value="Asparaginase/glutaminase-like"/>
</dbReference>
<dbReference type="InterPro" id="IPR027474">
    <property type="entry name" value="L-asparaginase_N"/>
</dbReference>